<dbReference type="GO" id="GO:0008986">
    <property type="term" value="F:pyruvate, water dikinase activity"/>
    <property type="evidence" value="ECO:0007669"/>
    <property type="project" value="UniProtKB-EC"/>
</dbReference>
<evidence type="ECO:0000313" key="17">
    <source>
        <dbReference type="Proteomes" id="UP000176938"/>
    </source>
</evidence>
<dbReference type="GO" id="GO:0005524">
    <property type="term" value="F:ATP binding"/>
    <property type="evidence" value="ECO:0007669"/>
    <property type="project" value="UniProtKB-KW"/>
</dbReference>
<keyword evidence="7" id="KW-0808">Transferase</keyword>
<dbReference type="AlphaFoldDB" id="A0A1F4RD73"/>
<name>A0A1F4RD73_UNCSA</name>
<dbReference type="InterPro" id="IPR013815">
    <property type="entry name" value="ATP_grasp_subdomain_1"/>
</dbReference>
<comment type="cofactor">
    <cofactor evidence="1">
        <name>Mg(2+)</name>
        <dbReference type="ChEBI" id="CHEBI:18420"/>
    </cofactor>
</comment>
<evidence type="ECO:0000256" key="12">
    <source>
        <dbReference type="ARBA" id="ARBA00022842"/>
    </source>
</evidence>
<comment type="pathway">
    <text evidence="3">Carbohydrate biosynthesis; gluconeogenesis.</text>
</comment>
<evidence type="ECO:0000313" key="16">
    <source>
        <dbReference type="EMBL" id="OGC06132.1"/>
    </source>
</evidence>
<dbReference type="PANTHER" id="PTHR43030:SF1">
    <property type="entry name" value="PHOSPHOENOLPYRUVATE SYNTHASE"/>
    <property type="match status" value="1"/>
</dbReference>
<keyword evidence="12" id="KW-0460">Magnesium</keyword>
<dbReference type="InterPro" id="IPR006319">
    <property type="entry name" value="PEP_synth"/>
</dbReference>
<keyword evidence="16" id="KW-0670">Pyruvate</keyword>
<evidence type="ECO:0000256" key="1">
    <source>
        <dbReference type="ARBA" id="ARBA00001946"/>
    </source>
</evidence>
<comment type="function">
    <text evidence="2">Catalyzes the phosphorylation of pyruvate to phosphoenolpyruvate.</text>
</comment>
<keyword evidence="11" id="KW-0067">ATP-binding</keyword>
<keyword evidence="10" id="KW-0418">Kinase</keyword>
<comment type="similarity">
    <text evidence="4">Belongs to the PEP-utilizing enzyme family.</text>
</comment>
<dbReference type="SUPFAM" id="SSF56059">
    <property type="entry name" value="Glutathione synthetase ATP-binding domain-like"/>
    <property type="match status" value="1"/>
</dbReference>
<evidence type="ECO:0000256" key="5">
    <source>
        <dbReference type="ARBA" id="ARBA00011996"/>
    </source>
</evidence>
<keyword evidence="9" id="KW-0547">Nucleotide-binding</keyword>
<dbReference type="Gene3D" id="3.30.1490.20">
    <property type="entry name" value="ATP-grasp fold, A domain"/>
    <property type="match status" value="1"/>
</dbReference>
<dbReference type="EC" id="2.7.9.2" evidence="5"/>
<evidence type="ECO:0000259" key="15">
    <source>
        <dbReference type="Pfam" id="PF01326"/>
    </source>
</evidence>
<evidence type="ECO:0000256" key="11">
    <source>
        <dbReference type="ARBA" id="ARBA00022840"/>
    </source>
</evidence>
<dbReference type="GO" id="GO:0046872">
    <property type="term" value="F:metal ion binding"/>
    <property type="evidence" value="ECO:0007669"/>
    <property type="project" value="UniProtKB-KW"/>
</dbReference>
<keyword evidence="8" id="KW-0479">Metal-binding</keyword>
<evidence type="ECO:0000256" key="10">
    <source>
        <dbReference type="ARBA" id="ARBA00022777"/>
    </source>
</evidence>
<proteinExistence type="inferred from homology"/>
<evidence type="ECO:0000256" key="6">
    <source>
        <dbReference type="ARBA" id="ARBA00021623"/>
    </source>
</evidence>
<accession>A0A1F4RD73</accession>
<dbReference type="InterPro" id="IPR002192">
    <property type="entry name" value="PPDK_AMP/ATP-bd"/>
</dbReference>
<evidence type="ECO:0000256" key="3">
    <source>
        <dbReference type="ARBA" id="ARBA00004742"/>
    </source>
</evidence>
<evidence type="ECO:0000256" key="14">
    <source>
        <dbReference type="ARBA" id="ARBA00047700"/>
    </source>
</evidence>
<comment type="catalytic activity">
    <reaction evidence="14">
        <text>pyruvate + ATP + H2O = phosphoenolpyruvate + AMP + phosphate + 2 H(+)</text>
        <dbReference type="Rhea" id="RHEA:11364"/>
        <dbReference type="ChEBI" id="CHEBI:15361"/>
        <dbReference type="ChEBI" id="CHEBI:15377"/>
        <dbReference type="ChEBI" id="CHEBI:15378"/>
        <dbReference type="ChEBI" id="CHEBI:30616"/>
        <dbReference type="ChEBI" id="CHEBI:43474"/>
        <dbReference type="ChEBI" id="CHEBI:58702"/>
        <dbReference type="ChEBI" id="CHEBI:456215"/>
        <dbReference type="EC" id="2.7.9.2"/>
    </reaction>
</comment>
<evidence type="ECO:0000256" key="9">
    <source>
        <dbReference type="ARBA" id="ARBA00022741"/>
    </source>
</evidence>
<organism evidence="16 17">
    <name type="scientific">candidate division WOR-1 bacterium RIFCSPLOWO2_02_FULL_46_20</name>
    <dbReference type="NCBI Taxonomy" id="1802567"/>
    <lineage>
        <taxon>Bacteria</taxon>
        <taxon>Bacillati</taxon>
        <taxon>Saganbacteria</taxon>
    </lineage>
</organism>
<dbReference type="Proteomes" id="UP000176938">
    <property type="component" value="Unassembled WGS sequence"/>
</dbReference>
<comment type="caution">
    <text evidence="16">The sequence shown here is derived from an EMBL/GenBank/DDBJ whole genome shotgun (WGS) entry which is preliminary data.</text>
</comment>
<feature type="domain" description="Pyruvate phosphate dikinase AMP/ATP-binding" evidence="15">
    <location>
        <begin position="285"/>
        <end position="664"/>
    </location>
</feature>
<evidence type="ECO:0000256" key="7">
    <source>
        <dbReference type="ARBA" id="ARBA00022679"/>
    </source>
</evidence>
<reference evidence="16 17" key="1">
    <citation type="journal article" date="2016" name="Nat. Commun.">
        <title>Thousands of microbial genomes shed light on interconnected biogeochemical processes in an aquifer system.</title>
        <authorList>
            <person name="Anantharaman K."/>
            <person name="Brown C.T."/>
            <person name="Hug L.A."/>
            <person name="Sharon I."/>
            <person name="Castelle C.J."/>
            <person name="Probst A.J."/>
            <person name="Thomas B.C."/>
            <person name="Singh A."/>
            <person name="Wilkins M.J."/>
            <person name="Karaoz U."/>
            <person name="Brodie E.L."/>
            <person name="Williams K.H."/>
            <person name="Hubbard S.S."/>
            <person name="Banfield J.F."/>
        </authorList>
    </citation>
    <scope>NUCLEOTIDE SEQUENCE [LARGE SCALE GENOMIC DNA]</scope>
</reference>
<dbReference type="PANTHER" id="PTHR43030">
    <property type="entry name" value="PHOSPHOENOLPYRUVATE SYNTHASE"/>
    <property type="match status" value="1"/>
</dbReference>
<evidence type="ECO:0000256" key="13">
    <source>
        <dbReference type="ARBA" id="ARBA00033470"/>
    </source>
</evidence>
<evidence type="ECO:0000256" key="8">
    <source>
        <dbReference type="ARBA" id="ARBA00022723"/>
    </source>
</evidence>
<evidence type="ECO:0000256" key="4">
    <source>
        <dbReference type="ARBA" id="ARBA00007837"/>
    </source>
</evidence>
<dbReference type="EMBL" id="METP01000027">
    <property type="protein sequence ID" value="OGC06132.1"/>
    <property type="molecule type" value="Genomic_DNA"/>
</dbReference>
<protein>
    <recommendedName>
        <fullName evidence="6">Phosphoenolpyruvate synthase</fullName>
        <ecNumber evidence="5">2.7.9.2</ecNumber>
    </recommendedName>
    <alternativeName>
        <fullName evidence="13">Pyruvate, water dikinase</fullName>
    </alternativeName>
</protein>
<evidence type="ECO:0000256" key="2">
    <source>
        <dbReference type="ARBA" id="ARBA00002988"/>
    </source>
</evidence>
<dbReference type="Pfam" id="PF01326">
    <property type="entry name" value="PPDK_N"/>
    <property type="match status" value="1"/>
</dbReference>
<sequence length="837" mass="95923">MVSTGIKGLDIVIQNLRLGDNVVLQVDDIESYLHFVKPYIKNSLKEGRNLVYIRFASHPPIVKDDSKIKTYEIDAAVGFESFSKRVHDIITNEGVGAYYIFDCLSDLLSAWATDIMIGNFFMVTCPYLFKLDTIAYFAVLRDHHSYKTIARIRETTQLLLDVYNFDDDYYIHPLKVWNRHSPTMFLPHIEEENKFIPISNSVEATKLFSYMSSRSAERNLDYWDRLFMEAEELAREGGFKEREKMLERLSRIMLGREPRMLALTKKIFNLGDLLAIKARMIGTGFVGGKTLGMLLARKILLKDDSFNWKELLEPHDSFYIGSDVFYTYVVENGWWREWLEHKTEEGYFEKAAELKGKMLQGTFPHEIREQFRQIVEYFGQSPIIVRSSSLLEDAFGNAFAGKYESVFDVNQGTPEERCQKFGEIIKYVFASTMNEDALSYRLQRGLSQADEQMALLVQRVSGTQHQHYFFPFMGGVGVSYNTFVWHKEMRPEAGMLRLVFGLGTRAVNRVEGDYPCIVALDAPLKRPYAGMDKAKKFSQHEVDLLDTAKNQLVTLDLTKVLHDEPEIKLDLIGKRDFEAEQKLRELGVGGESWVLTFDKLLSETKFVNNMQRLLKVLEKKYNYPVDVEFTVNLNARDELQVNLVQCRPFQTKGETAQVIIPKKIPMTNLLFQSESNFMGGSVALPIQRIIFVDPEAYGGLLMSKKYEVARLIGRLNREQRRKTLLIGPGRWGTRDPSLGVPVSFAEINNIAALVEVDDPAGGFMPELSFGSHFFLDLVETNIFYVALFMDDKSVVFDRQWLNNLPNAIDSPVIKVCDIDVKILSDIASQQVVCLKQA</sequence>
<gene>
    <name evidence="16" type="ORF">A3H38_04135</name>
</gene>